<organism evidence="2 3">
    <name type="scientific">Weeksella virosa (strain ATCC 43766 / DSM 16922 / JCM 21250 / CCUG 30538 / CDC 9751 / IAM 14551 / NBRC 16016 / NCTC 11634 / CL345/78)</name>
    <dbReference type="NCBI Taxonomy" id="865938"/>
    <lineage>
        <taxon>Bacteria</taxon>
        <taxon>Pseudomonadati</taxon>
        <taxon>Bacteroidota</taxon>
        <taxon>Flavobacteriia</taxon>
        <taxon>Flavobacteriales</taxon>
        <taxon>Weeksellaceae</taxon>
        <taxon>Weeksella</taxon>
    </lineage>
</organism>
<dbReference type="OrthoDB" id="1454468at2"/>
<reference evidence="3" key="2">
    <citation type="journal article" date="2011" name="Stand. Genomic Sci.">
        <title>Complete genome sequence of Weeksella virosa type strain (9751T).</title>
        <authorList>
            <person name="Lang E."/>
            <person name="Teshima H."/>
            <person name="Lucas S."/>
            <person name="Lapidus A."/>
            <person name="Hammon N."/>
            <person name="Deshpande S."/>
            <person name="Nolan M."/>
            <person name="Cheng J."/>
            <person name="Pitluck S."/>
            <person name="Liolios K."/>
            <person name="Pagani I."/>
            <person name="Mikhailova N."/>
            <person name="Ivanova N."/>
            <person name="Mavromatis K."/>
            <person name="Pati A."/>
            <person name="Tapia R."/>
            <person name="Han C."/>
            <person name="Goodwin L."/>
            <person name="Chen A."/>
            <person name="Palaniappan K."/>
            <person name="Land M."/>
            <person name="Hauser L."/>
            <person name="Chang Y."/>
            <person name="Jeffries C."/>
            <person name="Brambilla E."/>
            <person name="Kopitz M."/>
            <person name="Rohde M."/>
            <person name="Goker M."/>
            <person name="Tindall B."/>
            <person name="Detter J."/>
            <person name="Woyke T."/>
            <person name="Bristow J."/>
            <person name="Eisen J."/>
            <person name="Markowitz V."/>
            <person name="Hugenholtz P."/>
            <person name="Klenk H."/>
            <person name="Kyrpides N."/>
        </authorList>
    </citation>
    <scope>NUCLEOTIDE SEQUENCE [LARGE SCALE GENOMIC DNA]</scope>
    <source>
        <strain evidence="3">ATCC 43766 / DSM 16922 / JCM 21250 / NBRC 16016 / NCTC 11634 / CL345/78</strain>
    </source>
</reference>
<name>F0NXX9_WEEVC</name>
<keyword evidence="1" id="KW-0472">Membrane</keyword>
<evidence type="ECO:0000313" key="3">
    <source>
        <dbReference type="Proteomes" id="UP000008641"/>
    </source>
</evidence>
<evidence type="ECO:0000256" key="1">
    <source>
        <dbReference type="SAM" id="Phobius"/>
    </source>
</evidence>
<reference evidence="2 3" key="1">
    <citation type="journal article" date="2011" name="Stand. Genomic Sci.">
        <title>Complete genome sequence of Weeksella virosa type strain (9751).</title>
        <authorList>
            <person name="Lang E."/>
            <person name="Teshima H."/>
            <person name="Lucas S."/>
            <person name="Lapidus A."/>
            <person name="Hammon N."/>
            <person name="Deshpande S."/>
            <person name="Nolan M."/>
            <person name="Cheng J.F."/>
            <person name="Pitluck S."/>
            <person name="Liolios K."/>
            <person name="Pagani I."/>
            <person name="Mikhailova N."/>
            <person name="Ivanova N."/>
            <person name="Mavromatis K."/>
            <person name="Pati A."/>
            <person name="Tapia R."/>
            <person name="Han C."/>
            <person name="Goodwin L."/>
            <person name="Chen A."/>
            <person name="Palaniappan K."/>
            <person name="Land M."/>
            <person name="Hauser L."/>
            <person name="Chang Y.J."/>
            <person name="Jeffries C.D."/>
            <person name="Brambilla E.M."/>
            <person name="Kopitz M."/>
            <person name="Rohde M."/>
            <person name="Goker M."/>
            <person name="Tindall B.J."/>
            <person name="Detter J.C."/>
            <person name="Woyke T."/>
            <person name="Bristow J."/>
            <person name="Eisen J.A."/>
            <person name="Markowitz V."/>
            <person name="Hugenholtz P."/>
            <person name="Klenk H.P."/>
            <person name="Kyrpides N.C."/>
        </authorList>
    </citation>
    <scope>NUCLEOTIDE SEQUENCE [LARGE SCALE GENOMIC DNA]</scope>
    <source>
        <strain evidence="3">ATCC 43766 / DSM 16922 / JCM 21250 / NBRC 16016 / NCTC 11634 / CL345/78</strain>
    </source>
</reference>
<keyword evidence="1" id="KW-0812">Transmembrane</keyword>
<feature type="transmembrane region" description="Helical" evidence="1">
    <location>
        <begin position="6"/>
        <end position="25"/>
    </location>
</feature>
<dbReference type="RefSeq" id="WP_013598436.1">
    <property type="nucleotide sequence ID" value="NC_015144.1"/>
</dbReference>
<gene>
    <name evidence="2" type="ordered locus">Weevi_1344</name>
</gene>
<keyword evidence="1" id="KW-1133">Transmembrane helix</keyword>
<accession>F0NXX9</accession>
<evidence type="ECO:0000313" key="2">
    <source>
        <dbReference type="EMBL" id="ADX68047.1"/>
    </source>
</evidence>
<dbReference type="EMBL" id="CP002455">
    <property type="protein sequence ID" value="ADX68047.1"/>
    <property type="molecule type" value="Genomic_DNA"/>
</dbReference>
<dbReference type="Proteomes" id="UP000008641">
    <property type="component" value="Chromosome"/>
</dbReference>
<dbReference type="STRING" id="865938.Weevi_1344"/>
<dbReference type="KEGG" id="wvi:Weevi_1344"/>
<keyword evidence="3" id="KW-1185">Reference proteome</keyword>
<dbReference type="HOGENOM" id="CLU_2014322_0_0_10"/>
<sequence>MKKPILINFSVLFVMLLVFVGYWYHELFGQRIVHKFEVTDFSKLKFDTLRPNKKDNYTTHYVKIKGEISDTIKIHLFGYPEIINGKVDTIFKNIDYYGTYDAILKIEPKKYTSGKLFFEHVIQ</sequence>
<proteinExistence type="predicted"/>
<dbReference type="AlphaFoldDB" id="F0NXX9"/>
<protein>
    <submittedName>
        <fullName evidence="2">Uncharacterized protein</fullName>
    </submittedName>
</protein>